<gene>
    <name evidence="5 6" type="primary">LOC112494778</name>
</gene>
<feature type="transmembrane region" description="Helical" evidence="2">
    <location>
        <begin position="7"/>
        <end position="28"/>
    </location>
</feature>
<dbReference type="InterPro" id="IPR052775">
    <property type="entry name" value="IUN_hydrolase"/>
</dbReference>
<dbReference type="RefSeq" id="XP_024943705.1">
    <property type="nucleotide sequence ID" value="XM_025087937.1"/>
</dbReference>
<evidence type="ECO:0000313" key="5">
    <source>
        <dbReference type="RefSeq" id="XP_024943705.1"/>
    </source>
</evidence>
<dbReference type="KEGG" id="ccin:112494778"/>
<organism evidence="4 5">
    <name type="scientific">Cephus cinctus</name>
    <name type="common">Wheat stem sawfly</name>
    <dbReference type="NCBI Taxonomy" id="211228"/>
    <lineage>
        <taxon>Eukaryota</taxon>
        <taxon>Metazoa</taxon>
        <taxon>Ecdysozoa</taxon>
        <taxon>Arthropoda</taxon>
        <taxon>Hexapoda</taxon>
        <taxon>Insecta</taxon>
        <taxon>Pterygota</taxon>
        <taxon>Neoptera</taxon>
        <taxon>Endopterygota</taxon>
        <taxon>Hymenoptera</taxon>
        <taxon>Cephoidea</taxon>
        <taxon>Cephidae</taxon>
        <taxon>Cephus</taxon>
    </lineage>
</organism>
<dbReference type="Pfam" id="PF01156">
    <property type="entry name" value="IU_nuc_hydro"/>
    <property type="match status" value="1"/>
</dbReference>
<keyword evidence="2" id="KW-0472">Membrane</keyword>
<evidence type="ECO:0000259" key="3">
    <source>
        <dbReference type="Pfam" id="PF01156"/>
    </source>
</evidence>
<evidence type="ECO:0000256" key="1">
    <source>
        <dbReference type="ARBA" id="ARBA00009176"/>
    </source>
</evidence>
<evidence type="ECO:0000256" key="2">
    <source>
        <dbReference type="SAM" id="Phobius"/>
    </source>
</evidence>
<dbReference type="RefSeq" id="XP_024943706.1">
    <property type="nucleotide sequence ID" value="XM_025087938.1"/>
</dbReference>
<dbReference type="InterPro" id="IPR001910">
    <property type="entry name" value="Inosine/uridine_hydrolase_dom"/>
</dbReference>
<evidence type="ECO:0000313" key="4">
    <source>
        <dbReference type="Proteomes" id="UP000694920"/>
    </source>
</evidence>
<dbReference type="Gene3D" id="3.90.245.10">
    <property type="entry name" value="Ribonucleoside hydrolase-like"/>
    <property type="match status" value="1"/>
</dbReference>
<dbReference type="PANTHER" id="PTHR46190:SF1">
    <property type="entry name" value="SI:CH211-201H21.5"/>
    <property type="match status" value="1"/>
</dbReference>
<dbReference type="GO" id="GO:0016799">
    <property type="term" value="F:hydrolase activity, hydrolyzing N-glycosyl compounds"/>
    <property type="evidence" value="ECO:0007669"/>
    <property type="project" value="InterPro"/>
</dbReference>
<dbReference type="InterPro" id="IPR036452">
    <property type="entry name" value="Ribo_hydro-like"/>
</dbReference>
<accession>A0AAJ7RMK7</accession>
<dbReference type="SUPFAM" id="SSF53590">
    <property type="entry name" value="Nucleoside hydrolase"/>
    <property type="match status" value="1"/>
</dbReference>
<protein>
    <submittedName>
        <fullName evidence="5 6">Pyrimidine-specific ribonucleoside hydrolase RihA-like isoform X1</fullName>
    </submittedName>
</protein>
<dbReference type="PANTHER" id="PTHR46190">
    <property type="entry name" value="SI:CH211-201H21.5-RELATED"/>
    <property type="match status" value="1"/>
</dbReference>
<dbReference type="AlphaFoldDB" id="A0AAJ7RMK7"/>
<sequence>MKLCKCIFIIIATCSLLLFVTWCLWNIFSKYRISAEITNSTSSTSSLGKVIIDVDAGPDDALALLLALASEKIDNNGLEVLAVTCTYGNTVLENVITNVRKTLTVANRSDISIYAGAAKPLIQKYTPDKYFGEDGLGDFDFEDEITAQLNKSEQAALIMVSLVQQYPGEVTILALGPLTNLALAMSLDATFADHVKQLYIMGSSVANRGNIQSNLEFNFSLDPESNFIVLNATTSSRSVLCPWETNLKLPITRDWRENVLGSLNSKAIKFLNKAERISITYSTNWYSADTVCVASLLWPEFIRELTVTNTYPVIDGSARGSVIVDYTYSSGRPNNTDIVQLVDMELLKNILLKYLGGE</sequence>
<feature type="domain" description="Inosine/uridine-preferring nucleoside hydrolase" evidence="3">
    <location>
        <begin position="50"/>
        <end position="347"/>
    </location>
</feature>
<dbReference type="GeneID" id="112494778"/>
<proteinExistence type="inferred from homology"/>
<dbReference type="Proteomes" id="UP000694920">
    <property type="component" value="Unplaced"/>
</dbReference>
<keyword evidence="2" id="KW-1133">Transmembrane helix</keyword>
<reference evidence="5 6" key="1">
    <citation type="submission" date="2025-04" db="UniProtKB">
        <authorList>
            <consortium name="RefSeq"/>
        </authorList>
    </citation>
    <scope>IDENTIFICATION</scope>
</reference>
<comment type="similarity">
    <text evidence="1">Belongs to the IUNH family.</text>
</comment>
<keyword evidence="4" id="KW-1185">Reference proteome</keyword>
<keyword evidence="2" id="KW-0812">Transmembrane</keyword>
<name>A0AAJ7RMK7_CEPCN</name>
<evidence type="ECO:0000313" key="6">
    <source>
        <dbReference type="RefSeq" id="XP_024943706.1"/>
    </source>
</evidence>